<dbReference type="SUPFAM" id="SSF55957">
    <property type="entry name" value="Phosphoglucomutase, C-terminal domain"/>
    <property type="match status" value="1"/>
</dbReference>
<feature type="binding site" description="via phosphate group" evidence="8">
    <location>
        <position position="104"/>
    </location>
    <ligand>
        <name>Mg(2+)</name>
        <dbReference type="ChEBI" id="CHEBI:18420"/>
    </ligand>
</feature>
<name>A0A134APP1_9FUSO</name>
<feature type="active site" description="Phosphoserine intermediate" evidence="8">
    <location>
        <position position="104"/>
    </location>
</feature>
<evidence type="ECO:0000259" key="13">
    <source>
        <dbReference type="Pfam" id="PF02879"/>
    </source>
</evidence>
<dbReference type="InterPro" id="IPR036900">
    <property type="entry name" value="A-D-PHexomutase_C_sf"/>
</dbReference>
<comment type="caution">
    <text evidence="15">The sequence shown here is derived from an EMBL/GenBank/DDBJ whole genome shotgun (WGS) entry which is preliminary data.</text>
</comment>
<evidence type="ECO:0000256" key="2">
    <source>
        <dbReference type="ARBA" id="ARBA00022553"/>
    </source>
</evidence>
<dbReference type="STRING" id="157687.HMPREF3180_00268"/>
<dbReference type="GO" id="GO:0000287">
    <property type="term" value="F:magnesium ion binding"/>
    <property type="evidence" value="ECO:0007669"/>
    <property type="project" value="UniProtKB-UniRule"/>
</dbReference>
<protein>
    <recommendedName>
        <fullName evidence="7 8">Phosphoglucosamine mutase</fullName>
        <ecNumber evidence="6 8">5.4.2.10</ecNumber>
    </recommendedName>
</protein>
<feature type="binding site" evidence="8">
    <location>
        <position position="249"/>
    </location>
    <ligand>
        <name>Mg(2+)</name>
        <dbReference type="ChEBI" id="CHEBI:18420"/>
    </ligand>
</feature>
<dbReference type="Pfam" id="PF02879">
    <property type="entry name" value="PGM_PMM_II"/>
    <property type="match status" value="1"/>
</dbReference>
<evidence type="ECO:0000259" key="12">
    <source>
        <dbReference type="Pfam" id="PF02878"/>
    </source>
</evidence>
<comment type="function">
    <text evidence="8 10">Catalyzes the conversion of glucosamine-6-phosphate to glucosamine-1-phosphate.</text>
</comment>
<dbReference type="OrthoDB" id="9806956at2"/>
<proteinExistence type="inferred from homology"/>
<evidence type="ECO:0000256" key="4">
    <source>
        <dbReference type="ARBA" id="ARBA00022842"/>
    </source>
</evidence>
<feature type="domain" description="Alpha-D-phosphohexomutase alpha/beta/alpha" evidence="13">
    <location>
        <begin position="164"/>
        <end position="260"/>
    </location>
</feature>
<dbReference type="Proteomes" id="UP000070483">
    <property type="component" value="Unassembled WGS sequence"/>
</dbReference>
<dbReference type="HAMAP" id="MF_01554_B">
    <property type="entry name" value="GlmM_B"/>
    <property type="match status" value="1"/>
</dbReference>
<dbReference type="Gene3D" id="3.40.120.10">
    <property type="entry name" value="Alpha-D-Glucose-1,6-Bisphosphate, subunit A, domain 3"/>
    <property type="match status" value="3"/>
</dbReference>
<dbReference type="InterPro" id="IPR006352">
    <property type="entry name" value="GlmM_bact"/>
</dbReference>
<keyword evidence="2 8" id="KW-0597">Phosphoprotein</keyword>
<gene>
    <name evidence="8" type="primary">glmM</name>
    <name evidence="15" type="ORF">HMPREF3180_00268</name>
</gene>
<dbReference type="EC" id="5.4.2.10" evidence="6 8"/>
<comment type="similarity">
    <text evidence="1 8 9">Belongs to the phosphohexose mutase family.</text>
</comment>
<dbReference type="NCBIfam" id="NF008139">
    <property type="entry name" value="PRK10887.1"/>
    <property type="match status" value="1"/>
</dbReference>
<keyword evidence="4 8" id="KW-0460">Magnesium</keyword>
<evidence type="ECO:0000313" key="16">
    <source>
        <dbReference type="Proteomes" id="UP000070483"/>
    </source>
</evidence>
<evidence type="ECO:0000256" key="10">
    <source>
        <dbReference type="RuleBase" id="RU004327"/>
    </source>
</evidence>
<organism evidence="15 16">
    <name type="scientific">Leptotrichia wadei</name>
    <dbReference type="NCBI Taxonomy" id="157687"/>
    <lineage>
        <taxon>Bacteria</taxon>
        <taxon>Fusobacteriati</taxon>
        <taxon>Fusobacteriota</taxon>
        <taxon>Fusobacteriia</taxon>
        <taxon>Fusobacteriales</taxon>
        <taxon>Leptotrichiaceae</taxon>
        <taxon>Leptotrichia</taxon>
    </lineage>
</organism>
<dbReference type="FunFam" id="3.40.120.10:FF:000002">
    <property type="entry name" value="Phosphoglucosamine mutase"/>
    <property type="match status" value="1"/>
</dbReference>
<evidence type="ECO:0000259" key="11">
    <source>
        <dbReference type="Pfam" id="PF00408"/>
    </source>
</evidence>
<dbReference type="EMBL" id="LSDD01000016">
    <property type="protein sequence ID" value="KXB69664.1"/>
    <property type="molecule type" value="Genomic_DNA"/>
</dbReference>
<dbReference type="InterPro" id="IPR016066">
    <property type="entry name" value="A-D-PHexomutase_CS"/>
</dbReference>
<dbReference type="PANTHER" id="PTHR42946">
    <property type="entry name" value="PHOSPHOHEXOSE MUTASE"/>
    <property type="match status" value="1"/>
</dbReference>
<dbReference type="InterPro" id="IPR005846">
    <property type="entry name" value="A-D-PHexomutase_a/b/a-III"/>
</dbReference>
<evidence type="ECO:0000259" key="14">
    <source>
        <dbReference type="Pfam" id="PF02880"/>
    </source>
</evidence>
<dbReference type="GO" id="GO:0005829">
    <property type="term" value="C:cytosol"/>
    <property type="evidence" value="ECO:0007669"/>
    <property type="project" value="TreeGrafter"/>
</dbReference>
<dbReference type="SUPFAM" id="SSF53738">
    <property type="entry name" value="Phosphoglucomutase, first 3 domains"/>
    <property type="match status" value="3"/>
</dbReference>
<dbReference type="InterPro" id="IPR050060">
    <property type="entry name" value="Phosphoglucosamine_mutase"/>
</dbReference>
<evidence type="ECO:0000256" key="7">
    <source>
        <dbReference type="ARBA" id="ARBA00068193"/>
    </source>
</evidence>
<dbReference type="NCBIfam" id="TIGR01455">
    <property type="entry name" value="glmM"/>
    <property type="match status" value="1"/>
</dbReference>
<dbReference type="FunFam" id="3.30.310.50:FF:000001">
    <property type="entry name" value="Phosphoglucosamine mutase"/>
    <property type="match status" value="1"/>
</dbReference>
<comment type="catalytic activity">
    <reaction evidence="8 10">
        <text>alpha-D-glucosamine 1-phosphate = D-glucosamine 6-phosphate</text>
        <dbReference type="Rhea" id="RHEA:23424"/>
        <dbReference type="ChEBI" id="CHEBI:58516"/>
        <dbReference type="ChEBI" id="CHEBI:58725"/>
        <dbReference type="EC" id="5.4.2.10"/>
    </reaction>
</comment>
<dbReference type="PROSITE" id="PS00710">
    <property type="entry name" value="PGM_PMM"/>
    <property type="match status" value="1"/>
</dbReference>
<dbReference type="PRINTS" id="PR00509">
    <property type="entry name" value="PGMPMM"/>
</dbReference>
<feature type="domain" description="Alpha-D-phosphohexomutase C-terminal" evidence="11">
    <location>
        <begin position="382"/>
        <end position="447"/>
    </location>
</feature>
<evidence type="ECO:0000313" key="15">
    <source>
        <dbReference type="EMBL" id="KXB69664.1"/>
    </source>
</evidence>
<dbReference type="FunFam" id="3.40.120.10:FF:000001">
    <property type="entry name" value="Phosphoglucosamine mutase"/>
    <property type="match status" value="1"/>
</dbReference>
<dbReference type="GO" id="GO:0008966">
    <property type="term" value="F:phosphoglucosamine mutase activity"/>
    <property type="evidence" value="ECO:0007669"/>
    <property type="project" value="UniProtKB-UniRule"/>
</dbReference>
<keyword evidence="5 8" id="KW-0413">Isomerase</keyword>
<dbReference type="GO" id="GO:0009252">
    <property type="term" value="P:peptidoglycan biosynthetic process"/>
    <property type="evidence" value="ECO:0007669"/>
    <property type="project" value="TreeGrafter"/>
</dbReference>
<feature type="domain" description="Alpha-D-phosphohexomutase alpha/beta/alpha" evidence="12">
    <location>
        <begin position="3"/>
        <end position="140"/>
    </location>
</feature>
<dbReference type="InterPro" id="IPR016055">
    <property type="entry name" value="A-D-PHexomutase_a/b/a-I/II/III"/>
</dbReference>
<dbReference type="Pfam" id="PF02880">
    <property type="entry name" value="PGM_PMM_III"/>
    <property type="match status" value="1"/>
</dbReference>
<feature type="domain" description="Alpha-D-phosphohexomutase alpha/beta/alpha" evidence="14">
    <location>
        <begin position="264"/>
        <end position="371"/>
    </location>
</feature>
<dbReference type="RefSeq" id="WP_060917305.1">
    <property type="nucleotide sequence ID" value="NZ_KQ960010.1"/>
</dbReference>
<dbReference type="GO" id="GO:0005975">
    <property type="term" value="P:carbohydrate metabolic process"/>
    <property type="evidence" value="ECO:0007669"/>
    <property type="project" value="InterPro"/>
</dbReference>
<dbReference type="Pfam" id="PF02878">
    <property type="entry name" value="PGM_PMM_I"/>
    <property type="match status" value="1"/>
</dbReference>
<keyword evidence="16" id="KW-1185">Reference proteome</keyword>
<dbReference type="InterPro" id="IPR005843">
    <property type="entry name" value="A-D-PHexomutase_C"/>
</dbReference>
<evidence type="ECO:0000256" key="8">
    <source>
        <dbReference type="HAMAP-Rule" id="MF_01554"/>
    </source>
</evidence>
<dbReference type="AlphaFoldDB" id="A0A134APP1"/>
<feature type="modified residue" description="Phosphoserine" evidence="8">
    <location>
        <position position="104"/>
    </location>
</feature>
<feature type="binding site" evidence="8">
    <location>
        <position position="251"/>
    </location>
    <ligand>
        <name>Mg(2+)</name>
        <dbReference type="ChEBI" id="CHEBI:18420"/>
    </ligand>
</feature>
<comment type="PTM">
    <text evidence="8">Activated by phosphorylation.</text>
</comment>
<evidence type="ECO:0000256" key="6">
    <source>
        <dbReference type="ARBA" id="ARBA00066330"/>
    </source>
</evidence>
<dbReference type="GO" id="GO:0006048">
    <property type="term" value="P:UDP-N-acetylglucosamine biosynthetic process"/>
    <property type="evidence" value="ECO:0007669"/>
    <property type="project" value="TreeGrafter"/>
</dbReference>
<dbReference type="InterPro" id="IPR005841">
    <property type="entry name" value="Alpha-D-phosphohexomutase_SF"/>
</dbReference>
<dbReference type="Pfam" id="PF00408">
    <property type="entry name" value="PGM_PMM_IV"/>
    <property type="match status" value="1"/>
</dbReference>
<evidence type="ECO:0000256" key="3">
    <source>
        <dbReference type="ARBA" id="ARBA00022723"/>
    </source>
</evidence>
<dbReference type="GO" id="GO:0004615">
    <property type="term" value="F:phosphomannomutase activity"/>
    <property type="evidence" value="ECO:0007669"/>
    <property type="project" value="TreeGrafter"/>
</dbReference>
<reference evidence="16" key="1">
    <citation type="submission" date="2016-01" db="EMBL/GenBank/DDBJ databases">
        <authorList>
            <person name="Mitreva M."/>
            <person name="Pepin K.H."/>
            <person name="Mihindukulasuriya K.A."/>
            <person name="Fulton R."/>
            <person name="Fronick C."/>
            <person name="O'Laughlin M."/>
            <person name="Miner T."/>
            <person name="Herter B."/>
            <person name="Rosa B.A."/>
            <person name="Cordes M."/>
            <person name="Tomlinson C."/>
            <person name="Wollam A."/>
            <person name="Palsikar V.B."/>
            <person name="Mardis E.R."/>
            <person name="Wilson R.K."/>
        </authorList>
    </citation>
    <scope>NUCLEOTIDE SEQUENCE [LARGE SCALE GENOMIC DNA]</scope>
    <source>
        <strain evidence="16">KA00185</strain>
    </source>
</reference>
<dbReference type="CDD" id="cd05802">
    <property type="entry name" value="GlmM"/>
    <property type="match status" value="1"/>
</dbReference>
<comment type="cofactor">
    <cofactor evidence="8">
        <name>Mg(2+)</name>
        <dbReference type="ChEBI" id="CHEBI:18420"/>
    </cofactor>
    <text evidence="8">Binds 1 Mg(2+) ion per subunit.</text>
</comment>
<keyword evidence="3 8" id="KW-0479">Metal-binding</keyword>
<feature type="binding site" evidence="8">
    <location>
        <position position="247"/>
    </location>
    <ligand>
        <name>Mg(2+)</name>
        <dbReference type="ChEBI" id="CHEBI:18420"/>
    </ligand>
</feature>
<dbReference type="InterPro" id="IPR005844">
    <property type="entry name" value="A-D-PHexomutase_a/b/a-I"/>
</dbReference>
<evidence type="ECO:0000256" key="1">
    <source>
        <dbReference type="ARBA" id="ARBA00010231"/>
    </source>
</evidence>
<sequence>MARKYFGTDGMRGEANKDLTIDLVTSLGLALGYYLKKHRKKAGKPKVILGTDTRISGYMIRSALTAGLNSMGVNIDFVGVLPTPGVCYLTRKLKADAGIMISASHNPVKDNGIKIFSQNGYKLPDAVEEKLEELMGKKDELLQKHQVAGDDLGTFKYVEDDMKIYLDYLTSTVKNTNFSKLRIIIDTANGAAYRVASKVFQNLGADVIVINNIPNGKNINVNCGSTHPELLQEVVKVYKADLGLAYDGDADRLIAVDNTGAIINGDLIIAIIAEYMQSRGLLNDNKVVTTVLSNMGFEKYLDEKGIGLIRANVGDRYVLEKMKEYGLNIGGEQSGHILMLDYNTTGDGVLSSIQLVAAILESGRTLHELVKGIKLWPQNSKNITVAKEKKATWESNKDLIDFIKAKEKEIAGKGRILVRASGTESLIRVMVEAESQEIVDKYVEELSKKVEETLC</sequence>
<accession>A0A134APP1</accession>
<dbReference type="PANTHER" id="PTHR42946:SF1">
    <property type="entry name" value="PHOSPHOGLUCOMUTASE (ALPHA-D-GLUCOSE-1,6-BISPHOSPHATE-DEPENDENT)"/>
    <property type="match status" value="1"/>
</dbReference>
<dbReference type="PATRIC" id="fig|157687.3.peg.271"/>
<dbReference type="InterPro" id="IPR005845">
    <property type="entry name" value="A-D-PHexomutase_a/b/a-II"/>
</dbReference>
<evidence type="ECO:0000256" key="5">
    <source>
        <dbReference type="ARBA" id="ARBA00023235"/>
    </source>
</evidence>
<evidence type="ECO:0000256" key="9">
    <source>
        <dbReference type="RuleBase" id="RU004326"/>
    </source>
</evidence>
<dbReference type="Gene3D" id="3.30.310.50">
    <property type="entry name" value="Alpha-D-phosphohexomutase, C-terminal domain"/>
    <property type="match status" value="1"/>
</dbReference>